<evidence type="ECO:0000313" key="1">
    <source>
        <dbReference type="EMBL" id="CCX16436.1"/>
    </source>
</evidence>
<dbReference type="Proteomes" id="UP000018144">
    <property type="component" value="Unassembled WGS sequence"/>
</dbReference>
<dbReference type="AlphaFoldDB" id="U4LC71"/>
<reference evidence="1 2" key="1">
    <citation type="journal article" date="2013" name="PLoS Genet.">
        <title>The genome and development-dependent transcriptomes of Pyronema confluens: a window into fungal evolution.</title>
        <authorList>
            <person name="Traeger S."/>
            <person name="Altegoer F."/>
            <person name="Freitag M."/>
            <person name="Gabaldon T."/>
            <person name="Kempken F."/>
            <person name="Kumar A."/>
            <person name="Marcet-Houben M."/>
            <person name="Poggeler S."/>
            <person name="Stajich J.E."/>
            <person name="Nowrousian M."/>
        </authorList>
    </citation>
    <scope>NUCLEOTIDE SEQUENCE [LARGE SCALE GENOMIC DNA]</scope>
    <source>
        <strain evidence="2">CBS 100304</strain>
        <tissue evidence="1">Vegetative mycelium</tissue>
    </source>
</reference>
<name>U4LC71_PYROM</name>
<sequence length="45" mass="5190">MASWVPGFGFVILECQLVMNQELGFQHKIIPITCRNFHQQLLNTS</sequence>
<protein>
    <submittedName>
        <fullName evidence="1">Uncharacterized protein</fullName>
    </submittedName>
</protein>
<dbReference type="EMBL" id="HF936416">
    <property type="protein sequence ID" value="CCX16436.1"/>
    <property type="molecule type" value="Genomic_DNA"/>
</dbReference>
<evidence type="ECO:0000313" key="2">
    <source>
        <dbReference type="Proteomes" id="UP000018144"/>
    </source>
</evidence>
<organism evidence="1 2">
    <name type="scientific">Pyronema omphalodes (strain CBS 100304)</name>
    <name type="common">Pyronema confluens</name>
    <dbReference type="NCBI Taxonomy" id="1076935"/>
    <lineage>
        <taxon>Eukaryota</taxon>
        <taxon>Fungi</taxon>
        <taxon>Dikarya</taxon>
        <taxon>Ascomycota</taxon>
        <taxon>Pezizomycotina</taxon>
        <taxon>Pezizomycetes</taxon>
        <taxon>Pezizales</taxon>
        <taxon>Pyronemataceae</taxon>
        <taxon>Pyronema</taxon>
    </lineage>
</organism>
<gene>
    <name evidence="1" type="ORF">PCON_03079</name>
</gene>
<accession>U4LC71</accession>
<keyword evidence="2" id="KW-1185">Reference proteome</keyword>
<proteinExistence type="predicted"/>